<dbReference type="InterPro" id="IPR017964">
    <property type="entry name" value="DNA-dir_DNA_pol_B_CS"/>
</dbReference>
<evidence type="ECO:0000256" key="5">
    <source>
        <dbReference type="ARBA" id="ARBA00022705"/>
    </source>
</evidence>
<organism evidence="10">
    <name type="scientific">Aurelia aurita</name>
    <name type="common">Moon jellyfish</name>
    <name type="synonym">Medusa aurita</name>
    <dbReference type="NCBI Taxonomy" id="6145"/>
    <lineage>
        <taxon>Eukaryota</taxon>
        <taxon>Metazoa</taxon>
        <taxon>Cnidaria</taxon>
        <taxon>Scyphozoa</taxon>
        <taxon>Semaeostomeae</taxon>
        <taxon>Ulmaridae</taxon>
        <taxon>Aurelia</taxon>
    </lineage>
</organism>
<evidence type="ECO:0000256" key="1">
    <source>
        <dbReference type="ARBA" id="ARBA00005755"/>
    </source>
</evidence>
<keyword evidence="10" id="KW-0496">Mitochondrion</keyword>
<reference evidence="10" key="1">
    <citation type="journal article" date="2006" name="Gene">
        <title>Mitochondrial genome of the moon jelly Aurelia aurita (Cnidaria, Scyphozoa): A linear DNA molecule encoding a putative DNA-dependent DNA polymerase.</title>
        <authorList>
            <person name="Shao Z."/>
            <person name="Graf S."/>
            <person name="Chaga O.Y."/>
            <person name="Lavrov D.V."/>
        </authorList>
    </citation>
    <scope>NUCLEOTIDE SEQUENCE</scope>
</reference>
<evidence type="ECO:0000256" key="8">
    <source>
        <dbReference type="ARBA" id="ARBA00049244"/>
    </source>
</evidence>
<keyword evidence="5" id="KW-0235">DNA replication</keyword>
<dbReference type="AlphaFoldDB" id="Q06LE6"/>
<dbReference type="GO" id="GO:0004386">
    <property type="term" value="F:helicase activity"/>
    <property type="evidence" value="ECO:0007669"/>
    <property type="project" value="UniProtKB-KW"/>
</dbReference>
<dbReference type="EC" id="2.7.7.7" evidence="2"/>
<evidence type="ECO:0000256" key="2">
    <source>
        <dbReference type="ARBA" id="ARBA00012417"/>
    </source>
</evidence>
<dbReference type="GO" id="GO:0003677">
    <property type="term" value="F:DNA binding"/>
    <property type="evidence" value="ECO:0007669"/>
    <property type="project" value="UniProtKB-KW"/>
</dbReference>
<keyword evidence="6" id="KW-0239">DNA-directed DNA polymerase</keyword>
<dbReference type="InterPro" id="IPR043502">
    <property type="entry name" value="DNA/RNA_pol_sf"/>
</dbReference>
<keyword evidence="4" id="KW-0548">Nucleotidyltransferase</keyword>
<evidence type="ECO:0000259" key="9">
    <source>
        <dbReference type="Pfam" id="PF03175"/>
    </source>
</evidence>
<keyword evidence="10" id="KW-0347">Helicase</keyword>
<sequence>MKDFTLNQLLKQLNSFYNLKITTHTLPKISTMIFKLITSELATPVLKNYRSPKKTIQLGYPTSLIKTGGKRLFLYDINSLYPFCFINKFPSEGKGLINQKYMIITKARITPPNFSRILYPQLPNNDNVGVLYSPQEVTLLTKLGYTFEITDQLRLPYRTDITLDFVIHLFSRKAAHPKLIKQLLNSFYGKIISSEPSVAASLILQHMISYARIYTHKIKLNLTNLSFYTDTDSFTVQHPFKAKPSQKLGYSRNLLMRTKIYAADSIKIISARNYSYRFRNQKRTNNIGVDYTPKSSEKPFYRLIFINNREVNSISIIEFIYN</sequence>
<dbReference type="CTD" id="4362987"/>
<accession>Q06LE6</accession>
<evidence type="ECO:0000256" key="4">
    <source>
        <dbReference type="ARBA" id="ARBA00022695"/>
    </source>
</evidence>
<dbReference type="GeneID" id="4362987"/>
<evidence type="ECO:0000256" key="3">
    <source>
        <dbReference type="ARBA" id="ARBA00022679"/>
    </source>
</evidence>
<protein>
    <recommendedName>
        <fullName evidence="2">DNA-directed DNA polymerase</fullName>
        <ecNumber evidence="2">2.7.7.7</ecNumber>
    </recommendedName>
</protein>
<evidence type="ECO:0000256" key="6">
    <source>
        <dbReference type="ARBA" id="ARBA00022932"/>
    </source>
</evidence>
<evidence type="ECO:0000313" key="10">
    <source>
        <dbReference type="EMBL" id="ABG56253.1"/>
    </source>
</evidence>
<comment type="similarity">
    <text evidence="1">Belongs to the DNA polymerase type-B family.</text>
</comment>
<dbReference type="EMBL" id="DQ787873">
    <property type="protein sequence ID" value="ABG56253.1"/>
    <property type="molecule type" value="Genomic_DNA"/>
</dbReference>
<evidence type="ECO:0000256" key="7">
    <source>
        <dbReference type="ARBA" id="ARBA00023125"/>
    </source>
</evidence>
<dbReference type="Gene3D" id="3.90.1600.10">
    <property type="entry name" value="Palm domain of DNA polymerase"/>
    <property type="match status" value="1"/>
</dbReference>
<comment type="catalytic activity">
    <reaction evidence="8">
        <text>DNA(n) + a 2'-deoxyribonucleoside 5'-triphosphate = DNA(n+1) + diphosphate</text>
        <dbReference type="Rhea" id="RHEA:22508"/>
        <dbReference type="Rhea" id="RHEA-COMP:17339"/>
        <dbReference type="Rhea" id="RHEA-COMP:17340"/>
        <dbReference type="ChEBI" id="CHEBI:33019"/>
        <dbReference type="ChEBI" id="CHEBI:61560"/>
        <dbReference type="ChEBI" id="CHEBI:173112"/>
        <dbReference type="EC" id="2.7.7.7"/>
    </reaction>
</comment>
<dbReference type="GO" id="GO:0006260">
    <property type="term" value="P:DNA replication"/>
    <property type="evidence" value="ECO:0007669"/>
    <property type="project" value="UniProtKB-KW"/>
</dbReference>
<dbReference type="GO" id="GO:0000166">
    <property type="term" value="F:nucleotide binding"/>
    <property type="evidence" value="ECO:0007669"/>
    <property type="project" value="InterPro"/>
</dbReference>
<dbReference type="PROSITE" id="PS00116">
    <property type="entry name" value="DNA_POLYMERASE_B"/>
    <property type="match status" value="1"/>
</dbReference>
<keyword evidence="10" id="KW-0378">Hydrolase</keyword>
<feature type="domain" description="DNA-directed DNA polymerase family B mitochondria/virus" evidence="9">
    <location>
        <begin position="6"/>
        <end position="191"/>
    </location>
</feature>
<gene>
    <name evidence="10" type="primary">dnaB</name>
</gene>
<dbReference type="Pfam" id="PF03175">
    <property type="entry name" value="DNA_pol_B_2"/>
    <property type="match status" value="1"/>
</dbReference>
<name>Q06LE6_AURAU</name>
<dbReference type="InterPro" id="IPR004868">
    <property type="entry name" value="DNA-dir_DNA_pol_B_mt/vir"/>
</dbReference>
<dbReference type="InterPro" id="IPR023211">
    <property type="entry name" value="DNA_pol_palm_dom_sf"/>
</dbReference>
<dbReference type="GO" id="GO:0003887">
    <property type="term" value="F:DNA-directed DNA polymerase activity"/>
    <property type="evidence" value="ECO:0007669"/>
    <property type="project" value="UniProtKB-KW"/>
</dbReference>
<proteinExistence type="inferred from homology"/>
<geneLocation type="mitochondrion" evidence="10"/>
<keyword evidence="10" id="KW-0067">ATP-binding</keyword>
<keyword evidence="3" id="KW-0808">Transferase</keyword>
<dbReference type="RefSeq" id="YP_783956.1">
    <property type="nucleotide sequence ID" value="NC_008446.1"/>
</dbReference>
<keyword evidence="7" id="KW-0238">DNA-binding</keyword>
<keyword evidence="10" id="KW-0547">Nucleotide-binding</keyword>
<dbReference type="SUPFAM" id="SSF56672">
    <property type="entry name" value="DNA/RNA polymerases"/>
    <property type="match status" value="1"/>
</dbReference>